<protein>
    <recommendedName>
        <fullName evidence="4">BESS domain-containing protein</fullName>
    </recommendedName>
</protein>
<gene>
    <name evidence="2" type="ORF">MEUPH1_LOCUS14649</name>
</gene>
<feature type="region of interest" description="Disordered" evidence="1">
    <location>
        <begin position="1"/>
        <end position="98"/>
    </location>
</feature>
<keyword evidence="3" id="KW-1185">Reference proteome</keyword>
<proteinExistence type="predicted"/>
<evidence type="ECO:0008006" key="4">
    <source>
        <dbReference type="Google" id="ProtNLM"/>
    </source>
</evidence>
<evidence type="ECO:0000313" key="2">
    <source>
        <dbReference type="EMBL" id="CAI6359219.1"/>
    </source>
</evidence>
<dbReference type="Proteomes" id="UP001160148">
    <property type="component" value="Unassembled WGS sequence"/>
</dbReference>
<feature type="compositionally biased region" description="Basic residues" evidence="1">
    <location>
        <begin position="86"/>
        <end position="95"/>
    </location>
</feature>
<sequence length="205" mass="22830">MQFTVPFLKTSAVPSGNLPPIPSDENVETTDMWENTLLDTSEVTESSEIQNQPHSPQLETLPMPPPPTQSSIQHSSQPEQAESQKSTKKIARKKNNNSSDADEAFIEYFKSKKAKINNSPRDIRADSIQQFLNSLIPDLLTMTDAQLRTCKRRSIAIIDEILGTNLCTFSPATSVETRLQQSPAGSFLSSFSSEDETDKQHYLTL</sequence>
<reference evidence="2 3" key="1">
    <citation type="submission" date="2023-01" db="EMBL/GenBank/DDBJ databases">
        <authorList>
            <person name="Whitehead M."/>
        </authorList>
    </citation>
    <scope>NUCLEOTIDE SEQUENCE [LARGE SCALE GENOMIC DNA]</scope>
</reference>
<feature type="compositionally biased region" description="Polar residues" evidence="1">
    <location>
        <begin position="37"/>
        <end position="55"/>
    </location>
</feature>
<evidence type="ECO:0000256" key="1">
    <source>
        <dbReference type="SAM" id="MobiDB-lite"/>
    </source>
</evidence>
<evidence type="ECO:0000313" key="3">
    <source>
        <dbReference type="Proteomes" id="UP001160148"/>
    </source>
</evidence>
<accession>A0AAV0WT82</accession>
<dbReference type="AlphaFoldDB" id="A0AAV0WT82"/>
<organism evidence="2 3">
    <name type="scientific">Macrosiphum euphorbiae</name>
    <name type="common">potato aphid</name>
    <dbReference type="NCBI Taxonomy" id="13131"/>
    <lineage>
        <taxon>Eukaryota</taxon>
        <taxon>Metazoa</taxon>
        <taxon>Ecdysozoa</taxon>
        <taxon>Arthropoda</taxon>
        <taxon>Hexapoda</taxon>
        <taxon>Insecta</taxon>
        <taxon>Pterygota</taxon>
        <taxon>Neoptera</taxon>
        <taxon>Paraneoptera</taxon>
        <taxon>Hemiptera</taxon>
        <taxon>Sternorrhyncha</taxon>
        <taxon>Aphidomorpha</taxon>
        <taxon>Aphidoidea</taxon>
        <taxon>Aphididae</taxon>
        <taxon>Macrosiphini</taxon>
        <taxon>Macrosiphum</taxon>
    </lineage>
</organism>
<dbReference type="EMBL" id="CARXXK010000002">
    <property type="protein sequence ID" value="CAI6359219.1"/>
    <property type="molecule type" value="Genomic_DNA"/>
</dbReference>
<name>A0AAV0WT82_9HEMI</name>
<feature type="region of interest" description="Disordered" evidence="1">
    <location>
        <begin position="185"/>
        <end position="205"/>
    </location>
</feature>
<feature type="compositionally biased region" description="Polar residues" evidence="1">
    <location>
        <begin position="70"/>
        <end position="84"/>
    </location>
</feature>
<comment type="caution">
    <text evidence="2">The sequence shown here is derived from an EMBL/GenBank/DDBJ whole genome shotgun (WGS) entry which is preliminary data.</text>
</comment>